<proteinExistence type="predicted"/>
<gene>
    <name evidence="1" type="ORF">AVDCRST_MAG08-1121</name>
</gene>
<protein>
    <submittedName>
        <fullName evidence="1">Uncharacterized protein</fullName>
    </submittedName>
</protein>
<organism evidence="1">
    <name type="scientific">uncultured Acetobacteraceae bacterium</name>
    <dbReference type="NCBI Taxonomy" id="169975"/>
    <lineage>
        <taxon>Bacteria</taxon>
        <taxon>Pseudomonadati</taxon>
        <taxon>Pseudomonadota</taxon>
        <taxon>Alphaproteobacteria</taxon>
        <taxon>Acetobacterales</taxon>
        <taxon>Acetobacteraceae</taxon>
        <taxon>environmental samples</taxon>
    </lineage>
</organism>
<dbReference type="AlphaFoldDB" id="A0A6J4HTE2"/>
<evidence type="ECO:0000313" key="1">
    <source>
        <dbReference type="EMBL" id="CAA9231350.1"/>
    </source>
</evidence>
<dbReference type="EMBL" id="CADCTG010000113">
    <property type="protein sequence ID" value="CAA9231350.1"/>
    <property type="molecule type" value="Genomic_DNA"/>
</dbReference>
<accession>A0A6J4HTE2</accession>
<name>A0A6J4HTE2_9PROT</name>
<reference evidence="1" key="1">
    <citation type="submission" date="2020-02" db="EMBL/GenBank/DDBJ databases">
        <authorList>
            <person name="Meier V. D."/>
        </authorList>
    </citation>
    <scope>NUCLEOTIDE SEQUENCE</scope>
    <source>
        <strain evidence="1">AVDCRST_MAG08</strain>
    </source>
</reference>
<sequence length="29" mass="2854">MMSSLFLVLGVASLDAAAFLPTHGGFSGG</sequence>